<feature type="domain" description="Replication-associated protein ORF2/G2P" evidence="1">
    <location>
        <begin position="91"/>
        <end position="181"/>
    </location>
</feature>
<evidence type="ECO:0000313" key="3">
    <source>
        <dbReference type="Proteomes" id="UP000283442"/>
    </source>
</evidence>
<reference evidence="2 3" key="1">
    <citation type="submission" date="2018-08" db="EMBL/GenBank/DDBJ databases">
        <title>A genome reference for cultivated species of the human gut microbiota.</title>
        <authorList>
            <person name="Zou Y."/>
            <person name="Xue W."/>
            <person name="Luo G."/>
        </authorList>
    </citation>
    <scope>NUCLEOTIDE SEQUENCE [LARGE SCALE GENOMIC DNA]</scope>
    <source>
        <strain evidence="2 3">AM25-21AC</strain>
    </source>
</reference>
<evidence type="ECO:0000313" key="2">
    <source>
        <dbReference type="EMBL" id="RHF53451.1"/>
    </source>
</evidence>
<gene>
    <name evidence="2" type="ORF">DW674_00895</name>
</gene>
<dbReference type="Pfam" id="PF23343">
    <property type="entry name" value="REP_ORF2-G2P"/>
    <property type="match status" value="1"/>
</dbReference>
<dbReference type="RefSeq" id="WP_118174494.1">
    <property type="nucleotide sequence ID" value="NZ_JAQEAO010000018.1"/>
</dbReference>
<comment type="caution">
    <text evidence="2">The sequence shown here is derived from an EMBL/GenBank/DDBJ whole genome shotgun (WGS) entry which is preliminary data.</text>
</comment>
<accession>A0A414NZM8</accession>
<proteinExistence type="predicted"/>
<sequence length="256" mass="29871">MSKKSEKKYIRKIIEAGNTLEVINYISGRIGARGNGRGEGEQEGESEEKVQRWKWKRAEDKCRWLINQNFGPGDLWMRFGYPRGTRKTPAEIRDDVKKFLEKLRRMYRRAGKDLKYLYTVGIGSRGGIHFHAVFSAFDSEKIETLWQDIAGTEQVPYPSVNTRHLDRRGHYPSIAAYIIKNARQTFGTDRQIFGKRYCASRNLKPPKIRKVIVHAGHWLKKPKPKKGYYILQDSVRQDIGQNGFPYQSYTMVRLQI</sequence>
<organism evidence="2 3">
    <name type="scientific">Mitsuokella multacida</name>
    <dbReference type="NCBI Taxonomy" id="52226"/>
    <lineage>
        <taxon>Bacteria</taxon>
        <taxon>Bacillati</taxon>
        <taxon>Bacillota</taxon>
        <taxon>Negativicutes</taxon>
        <taxon>Selenomonadales</taxon>
        <taxon>Selenomonadaceae</taxon>
        <taxon>Mitsuokella</taxon>
    </lineage>
</organism>
<evidence type="ECO:0000259" key="1">
    <source>
        <dbReference type="Pfam" id="PF23343"/>
    </source>
</evidence>
<protein>
    <recommendedName>
        <fullName evidence="1">Replication-associated protein ORF2/G2P domain-containing protein</fullName>
    </recommendedName>
</protein>
<dbReference type="OrthoDB" id="9814853at2"/>
<dbReference type="InterPro" id="IPR056906">
    <property type="entry name" value="ORF2/G2P_dom"/>
</dbReference>
<dbReference type="Proteomes" id="UP000283442">
    <property type="component" value="Unassembled WGS sequence"/>
</dbReference>
<dbReference type="AlphaFoldDB" id="A0A414NZM8"/>
<name>A0A414NZM8_9FIRM</name>
<dbReference type="EMBL" id="QRHE01000001">
    <property type="protein sequence ID" value="RHF53451.1"/>
    <property type="molecule type" value="Genomic_DNA"/>
</dbReference>